<reference evidence="3" key="1">
    <citation type="journal article" date="2017" name="Nat. Ecol. Evol.">
        <title>Genome expansion and lineage-specific genetic innovations in the forest pathogenic fungi Armillaria.</title>
        <authorList>
            <person name="Sipos G."/>
            <person name="Prasanna A.N."/>
            <person name="Walter M.C."/>
            <person name="O'Connor E."/>
            <person name="Balint B."/>
            <person name="Krizsan K."/>
            <person name="Kiss B."/>
            <person name="Hess J."/>
            <person name="Varga T."/>
            <person name="Slot J."/>
            <person name="Riley R."/>
            <person name="Boka B."/>
            <person name="Rigling D."/>
            <person name="Barry K."/>
            <person name="Lee J."/>
            <person name="Mihaltcheva S."/>
            <person name="LaButti K."/>
            <person name="Lipzen A."/>
            <person name="Waldron R."/>
            <person name="Moloney N.M."/>
            <person name="Sperisen C."/>
            <person name="Kredics L."/>
            <person name="Vagvoelgyi C."/>
            <person name="Patrignani A."/>
            <person name="Fitzpatrick D."/>
            <person name="Nagy I."/>
            <person name="Doyle S."/>
            <person name="Anderson J.B."/>
            <person name="Grigoriev I.V."/>
            <person name="Gueldener U."/>
            <person name="Muensterkoetter M."/>
            <person name="Nagy L.G."/>
        </authorList>
    </citation>
    <scope>NUCLEOTIDE SEQUENCE [LARGE SCALE GENOMIC DNA]</scope>
    <source>
        <strain evidence="3">28-4</strain>
    </source>
</reference>
<organism evidence="2 3">
    <name type="scientific">Armillaria solidipes</name>
    <dbReference type="NCBI Taxonomy" id="1076256"/>
    <lineage>
        <taxon>Eukaryota</taxon>
        <taxon>Fungi</taxon>
        <taxon>Dikarya</taxon>
        <taxon>Basidiomycota</taxon>
        <taxon>Agaricomycotina</taxon>
        <taxon>Agaricomycetes</taxon>
        <taxon>Agaricomycetidae</taxon>
        <taxon>Agaricales</taxon>
        <taxon>Marasmiineae</taxon>
        <taxon>Physalacriaceae</taxon>
        <taxon>Armillaria</taxon>
    </lineage>
</organism>
<dbReference type="STRING" id="1076256.A0A2H3AZA5"/>
<evidence type="ECO:0000313" key="2">
    <source>
        <dbReference type="EMBL" id="PBK63975.1"/>
    </source>
</evidence>
<feature type="region of interest" description="Disordered" evidence="1">
    <location>
        <begin position="1"/>
        <end position="152"/>
    </location>
</feature>
<gene>
    <name evidence="2" type="ORF">ARMSODRAFT_1023608</name>
</gene>
<protein>
    <submittedName>
        <fullName evidence="2">Uncharacterized protein</fullName>
    </submittedName>
</protein>
<proteinExistence type="predicted"/>
<keyword evidence="3" id="KW-1185">Reference proteome</keyword>
<evidence type="ECO:0000313" key="3">
    <source>
        <dbReference type="Proteomes" id="UP000218334"/>
    </source>
</evidence>
<evidence type="ECO:0000256" key="1">
    <source>
        <dbReference type="SAM" id="MobiDB-lite"/>
    </source>
</evidence>
<accession>A0A2H3AZA5</accession>
<sequence>MKPVDVEMDGKEMGKQTATKQKNTENAKQDDGIGKEKCHADDNAGILVEDEPPSKPALPDPHTNQDDCHQVSEDETKEGENQASSVDEVPVEKQPSESRSSGLAAAASIRTEHQEIQPKPTTTKTRKRPDIQIDDGLTVTRAKRLRSGPAPKEILTLAEHAELGRGTIAAPKGPKRRARKT</sequence>
<feature type="compositionally biased region" description="Basic and acidic residues" evidence="1">
    <location>
        <begin position="63"/>
        <end position="80"/>
    </location>
</feature>
<feature type="compositionally biased region" description="Basic and acidic residues" evidence="1">
    <location>
        <begin position="22"/>
        <end position="42"/>
    </location>
</feature>
<feature type="compositionally biased region" description="Basic and acidic residues" evidence="1">
    <location>
        <begin position="1"/>
        <end position="14"/>
    </location>
</feature>
<dbReference type="AlphaFoldDB" id="A0A2H3AZA5"/>
<dbReference type="EMBL" id="KZ293455">
    <property type="protein sequence ID" value="PBK63975.1"/>
    <property type="molecule type" value="Genomic_DNA"/>
</dbReference>
<name>A0A2H3AZA5_9AGAR</name>
<dbReference type="Proteomes" id="UP000218334">
    <property type="component" value="Unassembled WGS sequence"/>
</dbReference>